<dbReference type="PIRSF" id="PIRSF000428">
    <property type="entry name" value="P_Ac_trans"/>
    <property type="match status" value="1"/>
</dbReference>
<evidence type="ECO:0000256" key="2">
    <source>
        <dbReference type="ARBA" id="ARBA00004989"/>
    </source>
</evidence>
<proteinExistence type="inferred from homology"/>
<evidence type="ECO:0000256" key="7">
    <source>
        <dbReference type="ARBA" id="ARBA00023315"/>
    </source>
</evidence>
<gene>
    <name evidence="10" type="primary">pta</name>
    <name evidence="10" type="ORF">QO231_10770</name>
</gene>
<feature type="domain" description="Phosphate acetyl/butaryl transferase" evidence="9">
    <location>
        <begin position="3"/>
        <end position="325"/>
    </location>
</feature>
<sequence length="337" mass="35805">MSILDEICAAARRHRTRIVLSEGDDSRVAEAALKAARDGIADMQLIGPRASIHALLADNDGADRIDILDPAESPKLDRYTHEFFELRKHKGMTREEARTTMSGQLGFAAMMVRLGDSDGTIGGAVATTTDTVRIALQVIGKSPEASVVSSCFLMSLRAPFNQSVIFADCGLILQPTAVELASIAIASAQSLSAFTGQTPRVAMLSFSTMGSVRADAHESIDRIRTAILMIREQAPDLNVDGEMQFDAALMPDVGDQKAPNSQVAGQANVFVFPSLSAGNIAYKIAHRLGGASALGPILQGLAKPANDLSRGCSVEDIYRSIAITACQAIAQREAKHV</sequence>
<evidence type="ECO:0000313" key="11">
    <source>
        <dbReference type="Proteomes" id="UP001255416"/>
    </source>
</evidence>
<evidence type="ECO:0000256" key="4">
    <source>
        <dbReference type="ARBA" id="ARBA00012707"/>
    </source>
</evidence>
<evidence type="ECO:0000256" key="6">
    <source>
        <dbReference type="ARBA" id="ARBA00022679"/>
    </source>
</evidence>
<dbReference type="EC" id="2.3.1.8" evidence="4"/>
<evidence type="ECO:0000256" key="1">
    <source>
        <dbReference type="ARBA" id="ARBA00000705"/>
    </source>
</evidence>
<accession>A0ABU3VDS4</accession>
<dbReference type="InterPro" id="IPR042112">
    <property type="entry name" value="P_AcTrfase_dom2"/>
</dbReference>
<dbReference type="NCBIfam" id="NF007233">
    <property type="entry name" value="PRK09653.1"/>
    <property type="match status" value="1"/>
</dbReference>
<dbReference type="Gene3D" id="3.40.50.10950">
    <property type="match status" value="1"/>
</dbReference>
<dbReference type="Pfam" id="PF01515">
    <property type="entry name" value="PTA_PTB"/>
    <property type="match status" value="1"/>
</dbReference>
<dbReference type="Gene3D" id="3.40.50.10750">
    <property type="entry name" value="Isocitrate/Isopropylmalate dehydrogenase-like"/>
    <property type="match status" value="1"/>
</dbReference>
<dbReference type="Proteomes" id="UP001255416">
    <property type="component" value="Unassembled WGS sequence"/>
</dbReference>
<name>A0ABU3VDS4_9RHOB</name>
<protein>
    <recommendedName>
        <fullName evidence="5">Phosphate acetyltransferase</fullName>
        <ecNumber evidence="4">2.3.1.8</ecNumber>
    </recommendedName>
    <alternativeName>
        <fullName evidence="8">Phosphotransacetylase</fullName>
    </alternativeName>
</protein>
<evidence type="ECO:0000259" key="9">
    <source>
        <dbReference type="Pfam" id="PF01515"/>
    </source>
</evidence>
<keyword evidence="6 10" id="KW-0808">Transferase</keyword>
<dbReference type="InterPro" id="IPR042113">
    <property type="entry name" value="P_AcTrfase_dom1"/>
</dbReference>
<dbReference type="GO" id="GO:0008959">
    <property type="term" value="F:phosphate acetyltransferase activity"/>
    <property type="evidence" value="ECO:0007669"/>
    <property type="project" value="UniProtKB-EC"/>
</dbReference>
<dbReference type="PANTHER" id="PTHR43356">
    <property type="entry name" value="PHOSPHATE ACETYLTRANSFERASE"/>
    <property type="match status" value="1"/>
</dbReference>
<dbReference type="InterPro" id="IPR002505">
    <property type="entry name" value="PTA_PTB"/>
</dbReference>
<evidence type="ECO:0000256" key="8">
    <source>
        <dbReference type="ARBA" id="ARBA00031108"/>
    </source>
</evidence>
<dbReference type="NCBIfam" id="TIGR00651">
    <property type="entry name" value="pta"/>
    <property type="match status" value="1"/>
</dbReference>
<dbReference type="SUPFAM" id="SSF53659">
    <property type="entry name" value="Isocitrate/Isopropylmalate dehydrogenase-like"/>
    <property type="match status" value="1"/>
</dbReference>
<keyword evidence="7 10" id="KW-0012">Acyltransferase</keyword>
<comment type="similarity">
    <text evidence="3">Belongs to the phosphate acetyltransferase and butyryltransferase family.</text>
</comment>
<organism evidence="10 11">
    <name type="scientific">Sedimentitalea todarodis</name>
    <dbReference type="NCBI Taxonomy" id="1631240"/>
    <lineage>
        <taxon>Bacteria</taxon>
        <taxon>Pseudomonadati</taxon>
        <taxon>Pseudomonadota</taxon>
        <taxon>Alphaproteobacteria</taxon>
        <taxon>Rhodobacterales</taxon>
        <taxon>Paracoccaceae</taxon>
        <taxon>Sedimentitalea</taxon>
    </lineage>
</organism>
<reference evidence="11" key="1">
    <citation type="submission" date="2023-05" db="EMBL/GenBank/DDBJ databases">
        <title>Sedimentitalea sp. nov. JM2-8.</title>
        <authorList>
            <person name="Huang J."/>
        </authorList>
    </citation>
    <scope>NUCLEOTIDE SEQUENCE [LARGE SCALE GENOMIC DNA]</scope>
    <source>
        <strain evidence="11">KHS03</strain>
    </source>
</reference>
<keyword evidence="11" id="KW-1185">Reference proteome</keyword>
<comment type="pathway">
    <text evidence="2">Metabolic intermediate biosynthesis; acetyl-CoA biosynthesis; acetyl-CoA from acetate: step 2/2.</text>
</comment>
<dbReference type="InterPro" id="IPR004614">
    <property type="entry name" value="P_AcTrfase"/>
</dbReference>
<evidence type="ECO:0000256" key="5">
    <source>
        <dbReference type="ARBA" id="ARBA00021528"/>
    </source>
</evidence>
<dbReference type="RefSeq" id="WP_316775966.1">
    <property type="nucleotide sequence ID" value="NZ_JASMWN010000007.1"/>
</dbReference>
<comment type="caution">
    <text evidence="10">The sequence shown here is derived from an EMBL/GenBank/DDBJ whole genome shotgun (WGS) entry which is preliminary data.</text>
</comment>
<comment type="catalytic activity">
    <reaction evidence="1">
        <text>acetyl-CoA + phosphate = acetyl phosphate + CoA</text>
        <dbReference type="Rhea" id="RHEA:19521"/>
        <dbReference type="ChEBI" id="CHEBI:22191"/>
        <dbReference type="ChEBI" id="CHEBI:43474"/>
        <dbReference type="ChEBI" id="CHEBI:57287"/>
        <dbReference type="ChEBI" id="CHEBI:57288"/>
        <dbReference type="EC" id="2.3.1.8"/>
    </reaction>
</comment>
<evidence type="ECO:0000256" key="3">
    <source>
        <dbReference type="ARBA" id="ARBA00005656"/>
    </source>
</evidence>
<dbReference type="InterPro" id="IPR012147">
    <property type="entry name" value="P_Ac_Bu_trans"/>
</dbReference>
<dbReference type="InterPro" id="IPR050500">
    <property type="entry name" value="Phos_Acetyltrans/Butyryltrans"/>
</dbReference>
<evidence type="ECO:0000313" key="10">
    <source>
        <dbReference type="EMBL" id="MDU9004335.1"/>
    </source>
</evidence>
<dbReference type="EMBL" id="JASMWN010000007">
    <property type="protein sequence ID" value="MDU9004335.1"/>
    <property type="molecule type" value="Genomic_DNA"/>
</dbReference>
<dbReference type="PANTHER" id="PTHR43356:SF3">
    <property type="entry name" value="PHOSPHATE ACETYLTRANSFERASE"/>
    <property type="match status" value="1"/>
</dbReference>